<dbReference type="PANTHER" id="PTHR47936:SF1">
    <property type="entry name" value="PENTATRICOPEPTIDE REPEAT-CONTAINING PROTEIN GUN1, CHLOROPLASTIC"/>
    <property type="match status" value="1"/>
</dbReference>
<dbReference type="EnsemblPlants" id="KRH29553">
    <property type="protein sequence ID" value="KRH29553"/>
    <property type="gene ID" value="GLYMA_11G123700"/>
</dbReference>
<dbReference type="PaxDb" id="3847-GLYMA11G13177.1"/>
<dbReference type="NCBIfam" id="TIGR00756">
    <property type="entry name" value="PPR"/>
    <property type="match status" value="6"/>
</dbReference>
<protein>
    <recommendedName>
        <fullName evidence="7">Pentacotripeptide-repeat region of PRORP domain-containing protein</fullName>
    </recommendedName>
</protein>
<feature type="repeat" description="PPR" evidence="3">
    <location>
        <begin position="248"/>
        <end position="282"/>
    </location>
</feature>
<dbReference type="EMBL" id="CM000844">
    <property type="protein sequence ID" value="KRH29553.1"/>
    <property type="molecule type" value="Genomic_DNA"/>
</dbReference>
<feature type="repeat" description="PPR" evidence="3">
    <location>
        <begin position="320"/>
        <end position="344"/>
    </location>
</feature>
<keyword evidence="2" id="KW-0677">Repeat</keyword>
<dbReference type="PROSITE" id="PS51375">
    <property type="entry name" value="PPR"/>
    <property type="match status" value="5"/>
</dbReference>
<feature type="repeat" description="PPR" evidence="3">
    <location>
        <begin position="380"/>
        <end position="414"/>
    </location>
</feature>
<gene>
    <name evidence="4" type="ORF">GLYMA_11G123700</name>
</gene>
<comment type="similarity">
    <text evidence="1">Belongs to the PPR family. P subfamily.</text>
</comment>
<reference evidence="4" key="3">
    <citation type="submission" date="2018-07" db="EMBL/GenBank/DDBJ databases">
        <title>WGS assembly of Glycine max.</title>
        <authorList>
            <person name="Schmutz J."/>
            <person name="Cannon S."/>
            <person name="Schlueter J."/>
            <person name="Ma J."/>
            <person name="Mitros T."/>
            <person name="Nelson W."/>
            <person name="Hyten D."/>
            <person name="Song Q."/>
            <person name="Thelen J."/>
            <person name="Cheng J."/>
            <person name="Xu D."/>
            <person name="Hellsten U."/>
            <person name="May G."/>
            <person name="Yu Y."/>
            <person name="Sakurai T."/>
            <person name="Umezawa T."/>
            <person name="Bhattacharyya M."/>
            <person name="Sandhu D."/>
            <person name="Valliyodan B."/>
            <person name="Lindquist E."/>
            <person name="Peto M."/>
            <person name="Grant D."/>
            <person name="Shu S."/>
            <person name="Goodstein D."/>
            <person name="Barry K."/>
            <person name="Futrell-Griggs M."/>
            <person name="Abernathy B."/>
            <person name="Du J."/>
            <person name="Tian Z."/>
            <person name="Zhu L."/>
            <person name="Gill N."/>
            <person name="Joshi T."/>
            <person name="Libault M."/>
            <person name="Sethuraman A."/>
            <person name="Zhang X."/>
            <person name="Shinozaki K."/>
            <person name="Nguyen H."/>
            <person name="Wing R."/>
            <person name="Cregan P."/>
            <person name="Specht J."/>
            <person name="Grimwood J."/>
            <person name="Rokhsar D."/>
            <person name="Stacey G."/>
            <person name="Shoemaker R."/>
            <person name="Jackson S."/>
        </authorList>
    </citation>
    <scope>NUCLEOTIDE SEQUENCE</scope>
    <source>
        <tissue evidence="4">Callus</tissue>
    </source>
</reference>
<dbReference type="InterPro" id="IPR011990">
    <property type="entry name" value="TPR-like_helical_dom_sf"/>
</dbReference>
<feature type="repeat" description="PPR" evidence="3">
    <location>
        <begin position="283"/>
        <end position="317"/>
    </location>
</feature>
<dbReference type="eggNOG" id="KOG4197">
    <property type="taxonomic scope" value="Eukaryota"/>
</dbReference>
<dbReference type="Proteomes" id="UP000008827">
    <property type="component" value="Chromosome 11"/>
</dbReference>
<dbReference type="Gene3D" id="1.25.40.10">
    <property type="entry name" value="Tetratricopeptide repeat domain"/>
    <property type="match status" value="3"/>
</dbReference>
<dbReference type="HOGENOM" id="CLU_002706_49_12_1"/>
<feature type="repeat" description="PPR" evidence="3">
    <location>
        <begin position="345"/>
        <end position="379"/>
    </location>
</feature>
<dbReference type="GO" id="GO:0003729">
    <property type="term" value="F:mRNA binding"/>
    <property type="evidence" value="ECO:0000318"/>
    <property type="project" value="GO_Central"/>
</dbReference>
<keyword evidence="6" id="KW-1185">Reference proteome</keyword>
<dbReference type="Pfam" id="PF13041">
    <property type="entry name" value="PPR_2"/>
    <property type="match status" value="2"/>
</dbReference>
<dbReference type="Gramene" id="KRH29553">
    <property type="protein sequence ID" value="KRH29553"/>
    <property type="gene ID" value="GLYMA_11G123700"/>
</dbReference>
<dbReference type="Pfam" id="PF01535">
    <property type="entry name" value="PPR"/>
    <property type="match status" value="2"/>
</dbReference>
<reference evidence="5" key="2">
    <citation type="submission" date="2018-02" db="UniProtKB">
        <authorList>
            <consortium name="EnsemblPlants"/>
        </authorList>
    </citation>
    <scope>IDENTIFICATION</scope>
    <source>
        <strain evidence="5">Williams 82</strain>
    </source>
</reference>
<evidence type="ECO:0000256" key="1">
    <source>
        <dbReference type="ARBA" id="ARBA00007626"/>
    </source>
</evidence>
<dbReference type="InParanoid" id="K7LPC6"/>
<evidence type="ECO:0000313" key="4">
    <source>
        <dbReference type="EMBL" id="KRH29553.1"/>
    </source>
</evidence>
<dbReference type="AlphaFoldDB" id="K7LPC6"/>
<dbReference type="InterPro" id="IPR002885">
    <property type="entry name" value="PPR_rpt"/>
</dbReference>
<evidence type="ECO:0000313" key="5">
    <source>
        <dbReference type="EnsemblPlants" id="KRH29553"/>
    </source>
</evidence>
<evidence type="ECO:0000256" key="2">
    <source>
        <dbReference type="ARBA" id="ARBA00022737"/>
    </source>
</evidence>
<organism evidence="4">
    <name type="scientific">Glycine max</name>
    <name type="common">Soybean</name>
    <name type="synonym">Glycine hispida</name>
    <dbReference type="NCBI Taxonomy" id="3847"/>
    <lineage>
        <taxon>Eukaryota</taxon>
        <taxon>Viridiplantae</taxon>
        <taxon>Streptophyta</taxon>
        <taxon>Embryophyta</taxon>
        <taxon>Tracheophyta</taxon>
        <taxon>Spermatophyta</taxon>
        <taxon>Magnoliopsida</taxon>
        <taxon>eudicotyledons</taxon>
        <taxon>Gunneridae</taxon>
        <taxon>Pentapetalae</taxon>
        <taxon>rosids</taxon>
        <taxon>fabids</taxon>
        <taxon>Fabales</taxon>
        <taxon>Fabaceae</taxon>
        <taxon>Papilionoideae</taxon>
        <taxon>50 kb inversion clade</taxon>
        <taxon>NPAAA clade</taxon>
        <taxon>indigoferoid/millettioid clade</taxon>
        <taxon>Phaseoleae</taxon>
        <taxon>Glycine</taxon>
        <taxon>Glycine subgen. Soja</taxon>
    </lineage>
</organism>
<dbReference type="SMR" id="K7LPC6"/>
<evidence type="ECO:0000313" key="6">
    <source>
        <dbReference type="Proteomes" id="UP000008827"/>
    </source>
</evidence>
<proteinExistence type="inferred from homology"/>
<dbReference type="PANTHER" id="PTHR47936">
    <property type="entry name" value="PPR_LONG DOMAIN-CONTAINING PROTEIN"/>
    <property type="match status" value="1"/>
</dbReference>
<accession>K7LPC6</accession>
<evidence type="ECO:0000256" key="3">
    <source>
        <dbReference type="PROSITE-ProRule" id="PRU00708"/>
    </source>
</evidence>
<dbReference type="OrthoDB" id="185373at2759"/>
<reference evidence="4 5" key="1">
    <citation type="journal article" date="2010" name="Nature">
        <title>Genome sequence of the palaeopolyploid soybean.</title>
        <authorList>
            <person name="Schmutz J."/>
            <person name="Cannon S.B."/>
            <person name="Schlueter J."/>
            <person name="Ma J."/>
            <person name="Mitros T."/>
            <person name="Nelson W."/>
            <person name="Hyten D.L."/>
            <person name="Song Q."/>
            <person name="Thelen J.J."/>
            <person name="Cheng J."/>
            <person name="Xu D."/>
            <person name="Hellsten U."/>
            <person name="May G.D."/>
            <person name="Yu Y."/>
            <person name="Sakurai T."/>
            <person name="Umezawa T."/>
            <person name="Bhattacharyya M.K."/>
            <person name="Sandhu D."/>
            <person name="Valliyodan B."/>
            <person name="Lindquist E."/>
            <person name="Peto M."/>
            <person name="Grant D."/>
            <person name="Shu S."/>
            <person name="Goodstein D."/>
            <person name="Barry K."/>
            <person name="Futrell-Griggs M."/>
            <person name="Abernathy B."/>
            <person name="Du J."/>
            <person name="Tian Z."/>
            <person name="Zhu L."/>
            <person name="Gill N."/>
            <person name="Joshi T."/>
            <person name="Libault M."/>
            <person name="Sethuraman A."/>
            <person name="Zhang X.-C."/>
            <person name="Shinozaki K."/>
            <person name="Nguyen H.T."/>
            <person name="Wing R.A."/>
            <person name="Cregan P."/>
            <person name="Specht J."/>
            <person name="Grimwood J."/>
            <person name="Rokhsar D."/>
            <person name="Stacey G."/>
            <person name="Shoemaker R.C."/>
            <person name="Jackson S.A."/>
        </authorList>
    </citation>
    <scope>NUCLEOTIDE SEQUENCE [LARGE SCALE GENOMIC DNA]</scope>
    <source>
        <strain evidence="5">cv. Williams 82</strain>
        <tissue evidence="4">Callus</tissue>
    </source>
</reference>
<name>K7LPC6_SOYBN</name>
<sequence length="438" mass="50001">MKFLKIFISKPFKLRTFNSLSHSQTPPFSIPTTLLLSIESSQWHFIEQVAPHLTPSLLSSTLTTLRRNPQLVLHLLSHLHNHPLSLVVCVLYRLPSPKPSINLLQRLILSSTATNRTIFNELALARDRVDVKTTLIFDLLALECFYFMKENGFVPNVETCNQMLSLFLKLNRTQMAWVLYAEVFRINIRSMCKEGKLKKVKEFIGHCLRGKFQRARRIFQTMIDKGLEPDCLRFCLKDEMISKGIMASLVTYNLFIHALFMEGRMGEADNMIKEMGEKGMMPDVVTNNILINGYCRCGDAKRAFGLFDEMVGKGIQPTLGYCREGKVEEARLLLDEMKRRGIKPDLISYNTLISGYSKRGDMKDAFGVRDEMMTTGFDPTILTYDALIQGLCKNREGEHAEELLKEMVSKGIPPDDSTYLSIIEAMEAVDDLEENDDK</sequence>
<evidence type="ECO:0008006" key="7">
    <source>
        <dbReference type="Google" id="ProtNLM"/>
    </source>
</evidence>